<organism evidence="1 2">
    <name type="scientific">Peptoanaerobacter stomatis</name>
    <dbReference type="NCBI Taxonomy" id="796937"/>
    <lineage>
        <taxon>Bacteria</taxon>
        <taxon>Bacillati</taxon>
        <taxon>Bacillota</taxon>
        <taxon>Clostridia</taxon>
        <taxon>Peptostreptococcales</taxon>
        <taxon>Filifactoraceae</taxon>
        <taxon>Peptoanaerobacter</taxon>
    </lineage>
</organism>
<dbReference type="PATRIC" id="fig|796937.3.peg.44"/>
<dbReference type="RefSeq" id="WP_009524279.1">
    <property type="nucleotide sequence ID" value="NZ_JBQMYE010000063.1"/>
</dbReference>
<accession>G9WXF3</accession>
<dbReference type="HOGENOM" id="CLU_1502114_0_0_9"/>
<sequence length="181" mass="21932">MPNRKDELELIIKKVIKRVLEEQKKIQIQEKIKNTYIVFNEDWDNRYYFLFEELNKIKDKNIYAVLLNEDCSVYKNKIEKLYTFTKVIKLEEFLCEEEDMVIFPVIKRDEVIHIASCLSDTKTTKLIKKCFENGTEIYILKYGIEKLTGKEPEKYKQKILNYYKEIFEFDIEIIENLKVVM</sequence>
<evidence type="ECO:0000313" key="1">
    <source>
        <dbReference type="EMBL" id="EHL16800.1"/>
    </source>
</evidence>
<reference evidence="1 2" key="1">
    <citation type="submission" date="2011-08" db="EMBL/GenBank/DDBJ databases">
        <title>The Genome Sequence of Eubacteriaceae bacterium ACC19a.</title>
        <authorList>
            <consortium name="The Broad Institute Genome Sequencing Platform"/>
            <person name="Earl A."/>
            <person name="Ward D."/>
            <person name="Feldgarden M."/>
            <person name="Gevers D."/>
            <person name="Sizova M."/>
            <person name="Hazen A."/>
            <person name="Epstein S."/>
            <person name="Young S.K."/>
            <person name="Zeng Q."/>
            <person name="Gargeya S."/>
            <person name="Fitzgerald M."/>
            <person name="Haas B."/>
            <person name="Abouelleil A."/>
            <person name="Alvarado L."/>
            <person name="Arachchi H.M."/>
            <person name="Berlin A."/>
            <person name="Brown A."/>
            <person name="Chapman S.B."/>
            <person name="Chen Z."/>
            <person name="Dunbar C."/>
            <person name="Freedman E."/>
            <person name="Gearin G."/>
            <person name="Gellesch M."/>
            <person name="Goldberg J."/>
            <person name="Griggs A."/>
            <person name="Gujja S."/>
            <person name="Heiman D."/>
            <person name="Howarth C."/>
            <person name="Larson L."/>
            <person name="Lui A."/>
            <person name="MacDonald P.J.P."/>
            <person name="Montmayeur A."/>
            <person name="Murphy C."/>
            <person name="Neiman D."/>
            <person name="Pearson M."/>
            <person name="Priest M."/>
            <person name="Roberts A."/>
            <person name="Saif S."/>
            <person name="Shea T."/>
            <person name="Shenoy N."/>
            <person name="Sisk P."/>
            <person name="Stolte C."/>
            <person name="Sykes S."/>
            <person name="Wortman J."/>
            <person name="Nusbaum C."/>
            <person name="Birren B."/>
        </authorList>
    </citation>
    <scope>NUCLEOTIDE SEQUENCE [LARGE SCALE GENOMIC DNA]</scope>
    <source>
        <strain evidence="1 2">ACC19a</strain>
    </source>
</reference>
<protein>
    <submittedName>
        <fullName evidence="1">Uncharacterized protein</fullName>
    </submittedName>
</protein>
<proteinExistence type="predicted"/>
<name>G9WXF3_9FIRM</name>
<comment type="caution">
    <text evidence="1">The sequence shown here is derived from an EMBL/GenBank/DDBJ whole genome shotgun (WGS) entry which is preliminary data.</text>
</comment>
<dbReference type="BioCyc" id="EBAC796937-HMP:GMGH-42-MONOMER"/>
<dbReference type="EMBL" id="AFZE01000001">
    <property type="protein sequence ID" value="EHL16800.1"/>
    <property type="molecule type" value="Genomic_DNA"/>
</dbReference>
<dbReference type="Proteomes" id="UP000006437">
    <property type="component" value="Unassembled WGS sequence"/>
</dbReference>
<dbReference type="AlphaFoldDB" id="G9WXF3"/>
<gene>
    <name evidence="1" type="ORF">HMPREF9629_00042</name>
</gene>
<evidence type="ECO:0000313" key="2">
    <source>
        <dbReference type="Proteomes" id="UP000006437"/>
    </source>
</evidence>